<evidence type="ECO:0000313" key="1">
    <source>
        <dbReference type="EMBL" id="EKE27621.1"/>
    </source>
</evidence>
<dbReference type="EMBL" id="AMFJ01000459">
    <property type="protein sequence ID" value="EKE27621.1"/>
    <property type="molecule type" value="Genomic_DNA"/>
</dbReference>
<name>K2F942_9BACT</name>
<proteinExistence type="predicted"/>
<accession>K2F942</accession>
<organism evidence="1">
    <name type="scientific">uncultured bacterium</name>
    <name type="common">gcode 4</name>
    <dbReference type="NCBI Taxonomy" id="1234023"/>
    <lineage>
        <taxon>Bacteria</taxon>
        <taxon>environmental samples</taxon>
    </lineage>
</organism>
<protein>
    <submittedName>
        <fullName evidence="1">Uncharacterized protein</fullName>
    </submittedName>
</protein>
<comment type="caution">
    <text evidence="1">The sequence shown here is derived from an EMBL/GenBank/DDBJ whole genome shotgun (WGS) entry which is preliminary data.</text>
</comment>
<gene>
    <name evidence="1" type="ORF">ACD_3C00185G0001</name>
</gene>
<dbReference type="AlphaFoldDB" id="K2F942"/>
<reference evidence="1" key="1">
    <citation type="journal article" date="2012" name="Science">
        <title>Fermentation, hydrogen, and sulfur metabolism in multiple uncultivated bacterial phyla.</title>
        <authorList>
            <person name="Wrighton K.C."/>
            <person name="Thomas B.C."/>
            <person name="Sharon I."/>
            <person name="Miller C.S."/>
            <person name="Castelle C.J."/>
            <person name="VerBerkmoes N.C."/>
            <person name="Wilkins M.J."/>
            <person name="Hettich R.L."/>
            <person name="Lipton M.S."/>
            <person name="Williams K.H."/>
            <person name="Long P.E."/>
            <person name="Banfield J.F."/>
        </authorList>
    </citation>
    <scope>NUCLEOTIDE SEQUENCE [LARGE SCALE GENOMIC DNA]</scope>
</reference>
<sequence>MRNSPLNLKEVCDQTNNIEEDIYINMTEFGPAEYREILNHAKPITLWEGEDAENVTILDLFNLPLRKDEEIINFIKNRLKIDITTEEGIKKINELVAYAIEIYENRYLRTLPVKIKNRKFRTSNAVIDFLRETKANKRSWSLNCAIAKICLAVDDIISNEKINRAEFLDNQFIKEYLDRPFQIEEWFTDSSWNLYRTWKAVISGKVISFKLISRQKSKESLIWKVIAEPTYYSIDQVKDFVGASIYVDNNEDAELMMQYIDQVVYKWEGKIKNKNALTKAWIMKNENLNDTFRKKILGSLKDEDKGKSEGEEEFKERNKKGTSAKYNEVKIVWEVPLALEEWEKSTKFMFWTEIKFIIGWHDNESWICLQPIYDYIKRPRELTRLGLPVRKLDLVKYVNDFFANIDDILKKRNKKKDIYYKELFDDLVELGYISEDEALWSNNEKNEKLLAYWLYKHFRNQLIKIKMSNSKQTYYFDERALRLRNVWLHKPQLIKI</sequence>